<sequence>MEPYILKEPVYSDLQVVQVPQEKLVLQDDGAPQLLFNEQQQQQQTQHHQIVYRMAANPQQQQRPISMLNNAHVIVQQPSGQSVLIQAPQGHQELIMRQQGINIHAYNNRVVYTTSPQQQQQQLQLQAQTAHLVQTRVVPQQAPNQVVYQQVQMQKTQPPQQQQQAQQQPQLVASAQPQAGGAPGTPQLVRTGFRGKSPRGGVGGAAAGGTIVRHASGTLIATRPTLAPTIVRHVRPRGGGTAGVASGLVRNMRPAGIRPATRTQLVVQTTTTGSEMQLVAQNQPAKQITITNLGQQQDQTMAMQPRHVYRTQMLAESQVNPQQQQQQQQQQHQMLMMRQGPIRYRAQAPPPVASSPVAGGAGPTSVVGPLPPMATQTNPGGGVNHNTMDLEERIQAAVLQKKEQQKPPTPSGAAA</sequence>
<dbReference type="InParanoid" id="A0A0Q9WRN8"/>
<dbReference type="STRING" id="7260.A0A0Q9WRN8"/>
<gene>
    <name evidence="2" type="primary">Dwil\GK28037</name>
    <name evidence="2" type="ORF">Dwil_GK28037</name>
</gene>
<feature type="region of interest" description="Disordered" evidence="1">
    <location>
        <begin position="158"/>
        <end position="205"/>
    </location>
</feature>
<evidence type="ECO:0000313" key="2">
    <source>
        <dbReference type="EMBL" id="KRF98932.1"/>
    </source>
</evidence>
<name>A0A0Q9WRN8_DROWI</name>
<dbReference type="AlphaFoldDB" id="A0A0Q9WRN8"/>
<organism evidence="2 3">
    <name type="scientific">Drosophila willistoni</name>
    <name type="common">Fruit fly</name>
    <dbReference type="NCBI Taxonomy" id="7260"/>
    <lineage>
        <taxon>Eukaryota</taxon>
        <taxon>Metazoa</taxon>
        <taxon>Ecdysozoa</taxon>
        <taxon>Arthropoda</taxon>
        <taxon>Hexapoda</taxon>
        <taxon>Insecta</taxon>
        <taxon>Pterygota</taxon>
        <taxon>Neoptera</taxon>
        <taxon>Endopterygota</taxon>
        <taxon>Diptera</taxon>
        <taxon>Brachycera</taxon>
        <taxon>Muscomorpha</taxon>
        <taxon>Ephydroidea</taxon>
        <taxon>Drosophilidae</taxon>
        <taxon>Drosophila</taxon>
        <taxon>Sophophora</taxon>
    </lineage>
</organism>
<dbReference type="Proteomes" id="UP000007798">
    <property type="component" value="Unassembled WGS sequence"/>
</dbReference>
<evidence type="ECO:0000256" key="1">
    <source>
        <dbReference type="SAM" id="MobiDB-lite"/>
    </source>
</evidence>
<protein>
    <submittedName>
        <fullName evidence="2">Uncharacterized protein</fullName>
    </submittedName>
</protein>
<reference evidence="2 3" key="1">
    <citation type="journal article" date="2007" name="Nature">
        <title>Evolution of genes and genomes on the Drosophila phylogeny.</title>
        <authorList>
            <consortium name="Drosophila 12 Genomes Consortium"/>
            <person name="Clark A.G."/>
            <person name="Eisen M.B."/>
            <person name="Smith D.R."/>
            <person name="Bergman C.M."/>
            <person name="Oliver B."/>
            <person name="Markow T.A."/>
            <person name="Kaufman T.C."/>
            <person name="Kellis M."/>
            <person name="Gelbart W."/>
            <person name="Iyer V.N."/>
            <person name="Pollard D.A."/>
            <person name="Sackton T.B."/>
            <person name="Larracuente A.M."/>
            <person name="Singh N.D."/>
            <person name="Abad J.P."/>
            <person name="Abt D.N."/>
            <person name="Adryan B."/>
            <person name="Aguade M."/>
            <person name="Akashi H."/>
            <person name="Anderson W.W."/>
            <person name="Aquadro C.F."/>
            <person name="Ardell D.H."/>
            <person name="Arguello R."/>
            <person name="Artieri C.G."/>
            <person name="Barbash D.A."/>
            <person name="Barker D."/>
            <person name="Barsanti P."/>
            <person name="Batterham P."/>
            <person name="Batzoglou S."/>
            <person name="Begun D."/>
            <person name="Bhutkar A."/>
            <person name="Blanco E."/>
            <person name="Bosak S.A."/>
            <person name="Bradley R.K."/>
            <person name="Brand A.D."/>
            <person name="Brent M.R."/>
            <person name="Brooks A.N."/>
            <person name="Brown R.H."/>
            <person name="Butlin R.K."/>
            <person name="Caggese C."/>
            <person name="Calvi B.R."/>
            <person name="Bernardo de Carvalho A."/>
            <person name="Caspi A."/>
            <person name="Castrezana S."/>
            <person name="Celniker S.E."/>
            <person name="Chang J.L."/>
            <person name="Chapple C."/>
            <person name="Chatterji S."/>
            <person name="Chinwalla A."/>
            <person name="Civetta A."/>
            <person name="Clifton S.W."/>
            <person name="Comeron J.M."/>
            <person name="Costello J.C."/>
            <person name="Coyne J.A."/>
            <person name="Daub J."/>
            <person name="David R.G."/>
            <person name="Delcher A.L."/>
            <person name="Delehaunty K."/>
            <person name="Do C.B."/>
            <person name="Ebling H."/>
            <person name="Edwards K."/>
            <person name="Eickbush T."/>
            <person name="Evans J.D."/>
            <person name="Filipski A."/>
            <person name="Findeiss S."/>
            <person name="Freyhult E."/>
            <person name="Fulton L."/>
            <person name="Fulton R."/>
            <person name="Garcia A.C."/>
            <person name="Gardiner A."/>
            <person name="Garfield D.A."/>
            <person name="Garvin B.E."/>
            <person name="Gibson G."/>
            <person name="Gilbert D."/>
            <person name="Gnerre S."/>
            <person name="Godfrey J."/>
            <person name="Good R."/>
            <person name="Gotea V."/>
            <person name="Gravely B."/>
            <person name="Greenberg A.J."/>
            <person name="Griffiths-Jones S."/>
            <person name="Gross S."/>
            <person name="Guigo R."/>
            <person name="Gustafson E.A."/>
            <person name="Haerty W."/>
            <person name="Hahn M.W."/>
            <person name="Halligan D.L."/>
            <person name="Halpern A.L."/>
            <person name="Halter G.M."/>
            <person name="Han M.V."/>
            <person name="Heger A."/>
            <person name="Hillier L."/>
            <person name="Hinrichs A.S."/>
            <person name="Holmes I."/>
            <person name="Hoskins R.A."/>
            <person name="Hubisz M.J."/>
            <person name="Hultmark D."/>
            <person name="Huntley M.A."/>
            <person name="Jaffe D.B."/>
            <person name="Jagadeeshan S."/>
            <person name="Jeck W.R."/>
            <person name="Johnson J."/>
            <person name="Jones C.D."/>
            <person name="Jordan W.C."/>
            <person name="Karpen G.H."/>
            <person name="Kataoka E."/>
            <person name="Keightley P.D."/>
            <person name="Kheradpour P."/>
            <person name="Kirkness E.F."/>
            <person name="Koerich L.B."/>
            <person name="Kristiansen K."/>
            <person name="Kudrna D."/>
            <person name="Kulathinal R.J."/>
            <person name="Kumar S."/>
            <person name="Kwok R."/>
            <person name="Lander E."/>
            <person name="Langley C.H."/>
            <person name="Lapoint R."/>
            <person name="Lazzaro B.P."/>
            <person name="Lee S.J."/>
            <person name="Levesque L."/>
            <person name="Li R."/>
            <person name="Lin C.F."/>
            <person name="Lin M.F."/>
            <person name="Lindblad-Toh K."/>
            <person name="Llopart A."/>
            <person name="Long M."/>
            <person name="Low L."/>
            <person name="Lozovsky E."/>
            <person name="Lu J."/>
            <person name="Luo M."/>
            <person name="Machado C.A."/>
            <person name="Makalowski W."/>
            <person name="Marzo M."/>
            <person name="Matsuda M."/>
            <person name="Matzkin L."/>
            <person name="McAllister B."/>
            <person name="McBride C.S."/>
            <person name="McKernan B."/>
            <person name="McKernan K."/>
            <person name="Mendez-Lago M."/>
            <person name="Minx P."/>
            <person name="Mollenhauer M.U."/>
            <person name="Montooth K."/>
            <person name="Mount S.M."/>
            <person name="Mu X."/>
            <person name="Myers E."/>
            <person name="Negre B."/>
            <person name="Newfeld S."/>
            <person name="Nielsen R."/>
            <person name="Noor M.A."/>
            <person name="O'Grady P."/>
            <person name="Pachter L."/>
            <person name="Papaceit M."/>
            <person name="Parisi M.J."/>
            <person name="Parisi M."/>
            <person name="Parts L."/>
            <person name="Pedersen J.S."/>
            <person name="Pesole G."/>
            <person name="Phillippy A.M."/>
            <person name="Ponting C.P."/>
            <person name="Pop M."/>
            <person name="Porcelli D."/>
            <person name="Powell J.R."/>
            <person name="Prohaska S."/>
            <person name="Pruitt K."/>
            <person name="Puig M."/>
            <person name="Quesneville H."/>
            <person name="Ram K.R."/>
            <person name="Rand D."/>
            <person name="Rasmussen M.D."/>
            <person name="Reed L.K."/>
            <person name="Reenan R."/>
            <person name="Reily A."/>
            <person name="Remington K.A."/>
            <person name="Rieger T.T."/>
            <person name="Ritchie M.G."/>
            <person name="Robin C."/>
            <person name="Rogers Y.H."/>
            <person name="Rohde C."/>
            <person name="Rozas J."/>
            <person name="Rubenfield M.J."/>
            <person name="Ruiz A."/>
            <person name="Russo S."/>
            <person name="Salzberg S.L."/>
            <person name="Sanchez-Gracia A."/>
            <person name="Saranga D.J."/>
            <person name="Sato H."/>
            <person name="Schaeffer S.W."/>
            <person name="Schatz M.C."/>
            <person name="Schlenke T."/>
            <person name="Schwartz R."/>
            <person name="Segarra C."/>
            <person name="Singh R.S."/>
            <person name="Sirot L."/>
            <person name="Sirota M."/>
            <person name="Sisneros N.B."/>
            <person name="Smith C.D."/>
            <person name="Smith T.F."/>
            <person name="Spieth J."/>
            <person name="Stage D.E."/>
            <person name="Stark A."/>
            <person name="Stephan W."/>
            <person name="Strausberg R.L."/>
            <person name="Strempel S."/>
            <person name="Sturgill D."/>
            <person name="Sutton G."/>
            <person name="Sutton G.G."/>
            <person name="Tao W."/>
            <person name="Teichmann S."/>
            <person name="Tobari Y.N."/>
            <person name="Tomimura Y."/>
            <person name="Tsolas J.M."/>
            <person name="Valente V.L."/>
            <person name="Venter E."/>
            <person name="Venter J.C."/>
            <person name="Vicario S."/>
            <person name="Vieira F.G."/>
            <person name="Vilella A.J."/>
            <person name="Villasante A."/>
            <person name="Walenz B."/>
            <person name="Wang J."/>
            <person name="Wasserman M."/>
            <person name="Watts T."/>
            <person name="Wilson D."/>
            <person name="Wilson R.K."/>
            <person name="Wing R.A."/>
            <person name="Wolfner M.F."/>
            <person name="Wong A."/>
            <person name="Wong G.K."/>
            <person name="Wu C.I."/>
            <person name="Wu G."/>
            <person name="Yamamoto D."/>
            <person name="Yang H.P."/>
            <person name="Yang S.P."/>
            <person name="Yorke J.A."/>
            <person name="Yoshida K."/>
            <person name="Zdobnov E."/>
            <person name="Zhang P."/>
            <person name="Zhang Y."/>
            <person name="Zimin A.V."/>
            <person name="Baldwin J."/>
            <person name="Abdouelleil A."/>
            <person name="Abdulkadir J."/>
            <person name="Abebe A."/>
            <person name="Abera B."/>
            <person name="Abreu J."/>
            <person name="Acer S.C."/>
            <person name="Aftuck L."/>
            <person name="Alexander A."/>
            <person name="An P."/>
            <person name="Anderson E."/>
            <person name="Anderson S."/>
            <person name="Arachi H."/>
            <person name="Azer M."/>
            <person name="Bachantsang P."/>
            <person name="Barry A."/>
            <person name="Bayul T."/>
            <person name="Berlin A."/>
            <person name="Bessette D."/>
            <person name="Bloom T."/>
            <person name="Blye J."/>
            <person name="Boguslavskiy L."/>
            <person name="Bonnet C."/>
            <person name="Boukhgalter B."/>
            <person name="Bourzgui I."/>
            <person name="Brown A."/>
            <person name="Cahill P."/>
            <person name="Channer S."/>
            <person name="Cheshatsang Y."/>
            <person name="Chuda L."/>
            <person name="Citroen M."/>
            <person name="Collymore A."/>
            <person name="Cooke P."/>
            <person name="Costello M."/>
            <person name="D'Aco K."/>
            <person name="Daza R."/>
            <person name="De Haan G."/>
            <person name="DeGray S."/>
            <person name="DeMaso C."/>
            <person name="Dhargay N."/>
            <person name="Dooley K."/>
            <person name="Dooley E."/>
            <person name="Doricent M."/>
            <person name="Dorje P."/>
            <person name="Dorjee K."/>
            <person name="Dupes A."/>
            <person name="Elong R."/>
            <person name="Falk J."/>
            <person name="Farina A."/>
            <person name="Faro S."/>
            <person name="Ferguson D."/>
            <person name="Fisher S."/>
            <person name="Foley C.D."/>
            <person name="Franke A."/>
            <person name="Friedrich D."/>
            <person name="Gadbois L."/>
            <person name="Gearin G."/>
            <person name="Gearin C.R."/>
            <person name="Giannoukos G."/>
            <person name="Goode T."/>
            <person name="Graham J."/>
            <person name="Grandbois E."/>
            <person name="Grewal S."/>
            <person name="Gyaltsen K."/>
            <person name="Hafez N."/>
            <person name="Hagos B."/>
            <person name="Hall J."/>
            <person name="Henson C."/>
            <person name="Hollinger A."/>
            <person name="Honan T."/>
            <person name="Huard M.D."/>
            <person name="Hughes L."/>
            <person name="Hurhula B."/>
            <person name="Husby M.E."/>
            <person name="Kamat A."/>
            <person name="Kanga B."/>
            <person name="Kashin S."/>
            <person name="Khazanovich D."/>
            <person name="Kisner P."/>
            <person name="Lance K."/>
            <person name="Lara M."/>
            <person name="Lee W."/>
            <person name="Lennon N."/>
            <person name="Letendre F."/>
            <person name="LeVine R."/>
            <person name="Lipovsky A."/>
            <person name="Liu X."/>
            <person name="Liu J."/>
            <person name="Liu S."/>
            <person name="Lokyitsang T."/>
            <person name="Lokyitsang Y."/>
            <person name="Lubonja R."/>
            <person name="Lui A."/>
            <person name="MacDonald P."/>
            <person name="Magnisalis V."/>
            <person name="Maru K."/>
            <person name="Matthews C."/>
            <person name="McCusker W."/>
            <person name="McDonough S."/>
            <person name="Mehta T."/>
            <person name="Meldrim J."/>
            <person name="Meneus L."/>
            <person name="Mihai O."/>
            <person name="Mihalev A."/>
            <person name="Mihova T."/>
            <person name="Mittelman R."/>
            <person name="Mlenga V."/>
            <person name="Montmayeur A."/>
            <person name="Mulrain L."/>
            <person name="Navidi A."/>
            <person name="Naylor J."/>
            <person name="Negash T."/>
            <person name="Nguyen T."/>
            <person name="Nguyen N."/>
            <person name="Nicol R."/>
            <person name="Norbu C."/>
            <person name="Norbu N."/>
            <person name="Novod N."/>
            <person name="O'Neill B."/>
            <person name="Osman S."/>
            <person name="Markiewicz E."/>
            <person name="Oyono O.L."/>
            <person name="Patti C."/>
            <person name="Phunkhang P."/>
            <person name="Pierre F."/>
            <person name="Priest M."/>
            <person name="Raghuraman S."/>
            <person name="Rege F."/>
            <person name="Reyes R."/>
            <person name="Rise C."/>
            <person name="Rogov P."/>
            <person name="Ross K."/>
            <person name="Ryan E."/>
            <person name="Settipalli S."/>
            <person name="Shea T."/>
            <person name="Sherpa N."/>
            <person name="Shi L."/>
            <person name="Shih D."/>
            <person name="Sparrow T."/>
            <person name="Spaulding J."/>
            <person name="Stalker J."/>
            <person name="Stange-Thomann N."/>
            <person name="Stavropoulos S."/>
            <person name="Stone C."/>
            <person name="Strader C."/>
            <person name="Tesfaye S."/>
            <person name="Thomson T."/>
            <person name="Thoulutsang Y."/>
            <person name="Thoulutsang D."/>
            <person name="Topham K."/>
            <person name="Topping I."/>
            <person name="Tsamla T."/>
            <person name="Vassiliev H."/>
            <person name="Vo A."/>
            <person name="Wangchuk T."/>
            <person name="Wangdi T."/>
            <person name="Weiand M."/>
            <person name="Wilkinson J."/>
            <person name="Wilson A."/>
            <person name="Yadav S."/>
            <person name="Young G."/>
            <person name="Yu Q."/>
            <person name="Zembek L."/>
            <person name="Zhong D."/>
            <person name="Zimmer A."/>
            <person name="Zwirko Z."/>
            <person name="Jaffe D.B."/>
            <person name="Alvarez P."/>
            <person name="Brockman W."/>
            <person name="Butler J."/>
            <person name="Chin C."/>
            <person name="Gnerre S."/>
            <person name="Grabherr M."/>
            <person name="Kleber M."/>
            <person name="Mauceli E."/>
            <person name="MacCallum I."/>
        </authorList>
    </citation>
    <scope>NUCLEOTIDE SEQUENCE [LARGE SCALE GENOMIC DNA]</scope>
    <source>
        <strain evidence="3">Tucson 14030-0811.24</strain>
    </source>
</reference>
<feature type="compositionally biased region" description="Low complexity" evidence="1">
    <location>
        <begin position="158"/>
        <end position="187"/>
    </location>
</feature>
<dbReference type="EMBL" id="CH964062">
    <property type="protein sequence ID" value="KRF98932.1"/>
    <property type="molecule type" value="Genomic_DNA"/>
</dbReference>
<accession>A0A0Q9WRN8</accession>
<keyword evidence="3" id="KW-1185">Reference proteome</keyword>
<evidence type="ECO:0000313" key="3">
    <source>
        <dbReference type="Proteomes" id="UP000007798"/>
    </source>
</evidence>
<feature type="region of interest" description="Disordered" evidence="1">
    <location>
        <begin position="347"/>
        <end position="386"/>
    </location>
</feature>
<proteinExistence type="predicted"/>